<evidence type="ECO:0000313" key="2">
    <source>
        <dbReference type="Proteomes" id="UP000510822"/>
    </source>
</evidence>
<proteinExistence type="predicted"/>
<reference evidence="1 2" key="1">
    <citation type="journal article" date="2016" name="Int. J. Syst. Evol. Microbiol.">
        <title>Chitinibacter fontanus sp. nov., isolated from a spring.</title>
        <authorList>
            <person name="Sheu S.Y."/>
            <person name="Li Y.S."/>
            <person name="Young C.C."/>
            <person name="Chen W.M."/>
        </authorList>
    </citation>
    <scope>NUCLEOTIDE SEQUENCE [LARGE SCALE GENOMIC DNA]</scope>
    <source>
        <strain evidence="1 2">STM-7</strain>
    </source>
</reference>
<dbReference type="RefSeq" id="WP_180308324.1">
    <property type="nucleotide sequence ID" value="NZ_CP058952.1"/>
</dbReference>
<protein>
    <submittedName>
        <fullName evidence="1">Uncharacterized protein</fullName>
    </submittedName>
</protein>
<organism evidence="1 2">
    <name type="scientific">Chitinibacter fontanus</name>
    <dbReference type="NCBI Taxonomy" id="1737446"/>
    <lineage>
        <taxon>Bacteria</taxon>
        <taxon>Pseudomonadati</taxon>
        <taxon>Pseudomonadota</taxon>
        <taxon>Betaproteobacteria</taxon>
        <taxon>Neisseriales</taxon>
        <taxon>Chitinibacteraceae</taxon>
        <taxon>Chitinibacter</taxon>
    </lineage>
</organism>
<dbReference type="KEGG" id="cfon:HZU75_06425"/>
<name>A0A7D5V946_9NEIS</name>
<dbReference type="EMBL" id="CP058952">
    <property type="protein sequence ID" value="QLI81195.1"/>
    <property type="molecule type" value="Genomic_DNA"/>
</dbReference>
<dbReference type="AlphaFoldDB" id="A0A7D5V946"/>
<dbReference type="Proteomes" id="UP000510822">
    <property type="component" value="Chromosome"/>
</dbReference>
<keyword evidence="2" id="KW-1185">Reference proteome</keyword>
<gene>
    <name evidence="1" type="ORF">HZU75_06425</name>
</gene>
<evidence type="ECO:0000313" key="1">
    <source>
        <dbReference type="EMBL" id="QLI81195.1"/>
    </source>
</evidence>
<accession>A0A7D5V946</accession>
<sequence>MPSNYTPTTPLEIVWSSPQFDHFAEYLKDNDSLEILRCVTYLQYLETLDDITPSHVNYLWINYIDPNIDYIDEHDRTKSCYSVNISNAQRRLVTAHNFHDFCGSFADRAVVRGAVIHSMHDRNINYSTKYHLPLGWMLPSPGEVRPPFNEQNLFKAYNKLLKLHGKKEYQKNTPFEKKYVHG</sequence>